<gene>
    <name evidence="2" type="ORF">SDC9_67235</name>
</gene>
<dbReference type="EMBL" id="VSSQ01003461">
    <property type="protein sequence ID" value="MPM20799.1"/>
    <property type="molecule type" value="Genomic_DNA"/>
</dbReference>
<evidence type="ECO:0000256" key="1">
    <source>
        <dbReference type="SAM" id="MobiDB-lite"/>
    </source>
</evidence>
<feature type="region of interest" description="Disordered" evidence="1">
    <location>
        <begin position="107"/>
        <end position="134"/>
    </location>
</feature>
<dbReference type="AlphaFoldDB" id="A0A644XXI2"/>
<evidence type="ECO:0000313" key="2">
    <source>
        <dbReference type="EMBL" id="MPM20799.1"/>
    </source>
</evidence>
<proteinExistence type="predicted"/>
<feature type="compositionally biased region" description="Basic and acidic residues" evidence="1">
    <location>
        <begin position="119"/>
        <end position="128"/>
    </location>
</feature>
<accession>A0A644XXI2</accession>
<comment type="caution">
    <text evidence="2">The sequence shown here is derived from an EMBL/GenBank/DDBJ whole genome shotgun (WGS) entry which is preliminary data.</text>
</comment>
<reference evidence="2" key="1">
    <citation type="submission" date="2019-08" db="EMBL/GenBank/DDBJ databases">
        <authorList>
            <person name="Kucharzyk K."/>
            <person name="Murdoch R.W."/>
            <person name="Higgins S."/>
            <person name="Loffler F."/>
        </authorList>
    </citation>
    <scope>NUCLEOTIDE SEQUENCE</scope>
</reference>
<name>A0A644XXI2_9ZZZZ</name>
<protein>
    <submittedName>
        <fullName evidence="2">Uncharacterized protein</fullName>
    </submittedName>
</protein>
<sequence length="134" mass="14046">MTRAADPDGRSGGQPWHRALGYALCGQDLASLPDRPAPDPSALAAELAAAGWDRDALRRHVAQIRAAGSRWPHPVPAALTAGLSAAQFTATVRALSAEWELAPAHRQVRSAGGAAPAPGDDRLLRELPPHFGKL</sequence>
<organism evidence="2">
    <name type="scientific">bioreactor metagenome</name>
    <dbReference type="NCBI Taxonomy" id="1076179"/>
    <lineage>
        <taxon>unclassified sequences</taxon>
        <taxon>metagenomes</taxon>
        <taxon>ecological metagenomes</taxon>
    </lineage>
</organism>